<sequence length="262" mass="30472">MTTAVAGISFMMRVRNEEQTLEKSVRSLFSLTIPYEIVLVLHLCTDRSREIAERLRRENDRICIFEYSVETSRAGYETLATDAKSPHSLMTYYNWCLNKTKMPWVFKWDGDFIASEGLVRFLNAGSWEQRATGGRYEIDARNSDNSNKELYLICMLATYAKHMFWETPIYLHIPGDTPLTCPDDAYIVHESEISDIKQHWTRVPWYTAEDSDEARLVQDRMHRLESDFGKEPLAHVRCGNYELDKNQSTIAHFNPSYVSVDS</sequence>
<dbReference type="Gene3D" id="3.90.550.10">
    <property type="entry name" value="Spore Coat Polysaccharide Biosynthesis Protein SpsA, Chain A"/>
    <property type="match status" value="1"/>
</dbReference>
<dbReference type="InterPro" id="IPR029044">
    <property type="entry name" value="Nucleotide-diphossugar_trans"/>
</dbReference>
<protein>
    <recommendedName>
        <fullName evidence="2">Glycosyltransferase</fullName>
    </recommendedName>
</protein>
<evidence type="ECO:0008006" key="2">
    <source>
        <dbReference type="Google" id="ProtNLM"/>
    </source>
</evidence>
<dbReference type="AlphaFoldDB" id="A0A6C0HK04"/>
<dbReference type="SUPFAM" id="SSF53448">
    <property type="entry name" value="Nucleotide-diphospho-sugar transferases"/>
    <property type="match status" value="1"/>
</dbReference>
<proteinExistence type="predicted"/>
<organism evidence="1">
    <name type="scientific">viral metagenome</name>
    <dbReference type="NCBI Taxonomy" id="1070528"/>
    <lineage>
        <taxon>unclassified sequences</taxon>
        <taxon>metagenomes</taxon>
        <taxon>organismal metagenomes</taxon>
    </lineage>
</organism>
<evidence type="ECO:0000313" key="1">
    <source>
        <dbReference type="EMBL" id="QHT80942.1"/>
    </source>
</evidence>
<accession>A0A6C0HK04</accession>
<name>A0A6C0HK04_9ZZZZ</name>
<reference evidence="1" key="1">
    <citation type="journal article" date="2020" name="Nature">
        <title>Giant virus diversity and host interactions through global metagenomics.</title>
        <authorList>
            <person name="Schulz F."/>
            <person name="Roux S."/>
            <person name="Paez-Espino D."/>
            <person name="Jungbluth S."/>
            <person name="Walsh D.A."/>
            <person name="Denef V.J."/>
            <person name="McMahon K.D."/>
            <person name="Konstantinidis K.T."/>
            <person name="Eloe-Fadrosh E.A."/>
            <person name="Kyrpides N.C."/>
            <person name="Woyke T."/>
        </authorList>
    </citation>
    <scope>NUCLEOTIDE SEQUENCE</scope>
    <source>
        <strain evidence="1">GVMAG-M-3300023184-135</strain>
    </source>
</reference>
<dbReference type="EMBL" id="MN739976">
    <property type="protein sequence ID" value="QHT80942.1"/>
    <property type="molecule type" value="Genomic_DNA"/>
</dbReference>